<dbReference type="EMBL" id="OW152819">
    <property type="protein sequence ID" value="CAH2074368.1"/>
    <property type="molecule type" value="Genomic_DNA"/>
</dbReference>
<keyword evidence="2" id="KW-1185">Reference proteome</keyword>
<organism evidence="1 2">
    <name type="scientific">Iphiclides podalirius</name>
    <name type="common">scarce swallowtail</name>
    <dbReference type="NCBI Taxonomy" id="110791"/>
    <lineage>
        <taxon>Eukaryota</taxon>
        <taxon>Metazoa</taxon>
        <taxon>Ecdysozoa</taxon>
        <taxon>Arthropoda</taxon>
        <taxon>Hexapoda</taxon>
        <taxon>Insecta</taxon>
        <taxon>Pterygota</taxon>
        <taxon>Neoptera</taxon>
        <taxon>Endopterygota</taxon>
        <taxon>Lepidoptera</taxon>
        <taxon>Glossata</taxon>
        <taxon>Ditrysia</taxon>
        <taxon>Papilionoidea</taxon>
        <taxon>Papilionidae</taxon>
        <taxon>Papilioninae</taxon>
        <taxon>Iphiclides</taxon>
    </lineage>
</organism>
<evidence type="ECO:0000313" key="2">
    <source>
        <dbReference type="Proteomes" id="UP000837857"/>
    </source>
</evidence>
<gene>
    <name evidence="1" type="ORF">IPOD504_LOCUS16044</name>
</gene>
<name>A0ABN8J1L8_9NEOP</name>
<feature type="non-terminal residue" evidence="1">
    <location>
        <position position="108"/>
    </location>
</feature>
<reference evidence="1" key="1">
    <citation type="submission" date="2022-03" db="EMBL/GenBank/DDBJ databases">
        <authorList>
            <person name="Martin H S."/>
        </authorList>
    </citation>
    <scope>NUCLEOTIDE SEQUENCE</scope>
</reference>
<sequence length="108" mass="11548">MATQGVRSSLHVTAFTFSLLIKICTTASKFYSFLRTSISIYGKKWKSTVHGAPSRAGKTFAAPPARGGQKVLPTGSPRSYTYVGEKFSVLRAGGMGGEGERMRDVLAA</sequence>
<accession>A0ABN8J1L8</accession>
<evidence type="ECO:0000313" key="1">
    <source>
        <dbReference type="EMBL" id="CAH2074368.1"/>
    </source>
</evidence>
<dbReference type="Proteomes" id="UP000837857">
    <property type="component" value="Chromosome 7"/>
</dbReference>
<proteinExistence type="predicted"/>
<protein>
    <submittedName>
        <fullName evidence="1">Uncharacterized protein</fullName>
    </submittedName>
</protein>